<dbReference type="Proteomes" id="UP000660380">
    <property type="component" value="Unassembled WGS sequence"/>
</dbReference>
<gene>
    <name evidence="2" type="ORF">H6G81_18710</name>
</gene>
<accession>A0ABR8GTP8</accession>
<keyword evidence="3" id="KW-1185">Reference proteome</keyword>
<name>A0ABR8GTP8_9CYAN</name>
<dbReference type="InterPro" id="IPR007936">
    <property type="entry name" value="VapE-like_dom"/>
</dbReference>
<evidence type="ECO:0000313" key="2">
    <source>
        <dbReference type="EMBL" id="MBD2606505.1"/>
    </source>
</evidence>
<sequence length="503" mass="57161">MSDYSIDIGIQSSFDGLEQVLKLLKKVDILTANVRGSAHFDNKEYNEQTKVISAVNAVINKAGSNAGYVWWEVFKAVYGGIETTAKGIKSRIRANEWTGEIIFEGRPTTQEELIDKLENALGMMMKLTRDQFDRKWLVFIAGKTFNPVRDEIESIVSNKTRKWVYPAGASEGYLETKELELMPEWNKLARIILGVDDELSQKMLEKWLIASVARIMAPGCQADYSLVLKGKQGIGKSSFFRVLGGQYFLDLDSSTDGTETKRQIAKSWIVEMGEMEGITRKKEVEELKAFLTKTKDTFRGLWERKPTDHDRHVVFGGTCNSDEILKDATGSRRFWIIPCGDRAIDIDFLKVNRDEILASAYLQWKNGVIWWTDTEMAQASEERNKDYQEDNEYLPSVSNYIRQAEVFRNDKNSRQQGRDNQQPWDGLAVIPSIFMEAGLRIPLGAQRANKADKKVAQALMELGFTKRKVRVSGRQVWAYVKSDATNPLILTAELLGSARVFQD</sequence>
<evidence type="ECO:0000259" key="1">
    <source>
        <dbReference type="Pfam" id="PF05272"/>
    </source>
</evidence>
<organism evidence="2 3">
    <name type="scientific">Scytonema hofmannii FACHB-248</name>
    <dbReference type="NCBI Taxonomy" id="1842502"/>
    <lineage>
        <taxon>Bacteria</taxon>
        <taxon>Bacillati</taxon>
        <taxon>Cyanobacteriota</taxon>
        <taxon>Cyanophyceae</taxon>
        <taxon>Nostocales</taxon>
        <taxon>Scytonemataceae</taxon>
        <taxon>Scytonema</taxon>
    </lineage>
</organism>
<dbReference type="RefSeq" id="WP_186227586.1">
    <property type="nucleotide sequence ID" value="NZ_JACJTA010000041.1"/>
</dbReference>
<protein>
    <recommendedName>
        <fullName evidence="1">Virulence-associated protein E-like domain-containing protein</fullName>
    </recommendedName>
</protein>
<dbReference type="Pfam" id="PF05272">
    <property type="entry name" value="VapE-like_dom"/>
    <property type="match status" value="1"/>
</dbReference>
<comment type="caution">
    <text evidence="2">The sequence shown here is derived from an EMBL/GenBank/DDBJ whole genome shotgun (WGS) entry which is preliminary data.</text>
</comment>
<feature type="domain" description="Virulence-associated protein E-like" evidence="1">
    <location>
        <begin position="185"/>
        <end position="388"/>
    </location>
</feature>
<dbReference type="EMBL" id="JACJTA010000041">
    <property type="protein sequence ID" value="MBD2606505.1"/>
    <property type="molecule type" value="Genomic_DNA"/>
</dbReference>
<reference evidence="2 3" key="1">
    <citation type="journal article" date="2020" name="ISME J.">
        <title>Comparative genomics reveals insights into cyanobacterial evolution and habitat adaptation.</title>
        <authorList>
            <person name="Chen M.Y."/>
            <person name="Teng W.K."/>
            <person name="Zhao L."/>
            <person name="Hu C.X."/>
            <person name="Zhou Y.K."/>
            <person name="Han B.P."/>
            <person name="Song L.R."/>
            <person name="Shu W.S."/>
        </authorList>
    </citation>
    <scope>NUCLEOTIDE SEQUENCE [LARGE SCALE GENOMIC DNA]</scope>
    <source>
        <strain evidence="2 3">FACHB-248</strain>
    </source>
</reference>
<evidence type="ECO:0000313" key="3">
    <source>
        <dbReference type="Proteomes" id="UP000660380"/>
    </source>
</evidence>
<dbReference type="PANTHER" id="PTHR34985">
    <property type="entry name" value="SLR0554 PROTEIN"/>
    <property type="match status" value="1"/>
</dbReference>
<dbReference type="PANTHER" id="PTHR34985:SF1">
    <property type="entry name" value="SLR0554 PROTEIN"/>
    <property type="match status" value="1"/>
</dbReference>
<proteinExistence type="predicted"/>